<dbReference type="InterPro" id="IPR036314">
    <property type="entry name" value="SOD_C_sf"/>
</dbReference>
<dbReference type="Proteomes" id="UP000824202">
    <property type="component" value="Unassembled WGS sequence"/>
</dbReference>
<evidence type="ECO:0000259" key="7">
    <source>
        <dbReference type="Pfam" id="PF00081"/>
    </source>
</evidence>
<dbReference type="InterPro" id="IPR036324">
    <property type="entry name" value="Mn/Fe_SOD_N_sf"/>
</dbReference>
<dbReference type="Gene3D" id="3.55.40.20">
    <property type="entry name" value="Iron/manganese superoxide dismutase, C-terminal domain"/>
    <property type="match status" value="1"/>
</dbReference>
<comment type="caution">
    <text evidence="9">The sequence shown here is derived from an EMBL/GenBank/DDBJ whole genome shotgun (WGS) entry which is preliminary data.</text>
</comment>
<dbReference type="AlphaFoldDB" id="A0A9D1UYP3"/>
<dbReference type="Pfam" id="PF02777">
    <property type="entry name" value="Sod_Fe_C"/>
    <property type="match status" value="1"/>
</dbReference>
<organism evidence="9 10">
    <name type="scientific">Candidatus Odoribacter faecigallinarum</name>
    <dbReference type="NCBI Taxonomy" id="2838706"/>
    <lineage>
        <taxon>Bacteria</taxon>
        <taxon>Pseudomonadati</taxon>
        <taxon>Bacteroidota</taxon>
        <taxon>Bacteroidia</taxon>
        <taxon>Bacteroidales</taxon>
        <taxon>Odoribacteraceae</taxon>
        <taxon>Odoribacter</taxon>
    </lineage>
</organism>
<evidence type="ECO:0000259" key="8">
    <source>
        <dbReference type="Pfam" id="PF02777"/>
    </source>
</evidence>
<dbReference type="SUPFAM" id="SSF46609">
    <property type="entry name" value="Fe,Mn superoxide dismutase (SOD), N-terminal domain"/>
    <property type="match status" value="1"/>
</dbReference>
<feature type="domain" description="Manganese/iron superoxide dismutase N-terminal" evidence="7">
    <location>
        <begin position="25"/>
        <end position="103"/>
    </location>
</feature>
<evidence type="ECO:0000256" key="5">
    <source>
        <dbReference type="PIRSR" id="PIRSR000349-1"/>
    </source>
</evidence>
<comment type="catalytic activity">
    <reaction evidence="6">
        <text>2 superoxide + 2 H(+) = H2O2 + O2</text>
        <dbReference type="Rhea" id="RHEA:20696"/>
        <dbReference type="ChEBI" id="CHEBI:15378"/>
        <dbReference type="ChEBI" id="CHEBI:15379"/>
        <dbReference type="ChEBI" id="CHEBI:16240"/>
        <dbReference type="ChEBI" id="CHEBI:18421"/>
        <dbReference type="EC" id="1.15.1.1"/>
    </reaction>
</comment>
<dbReference type="GO" id="GO:0046872">
    <property type="term" value="F:metal ion binding"/>
    <property type="evidence" value="ECO:0007669"/>
    <property type="project" value="UniProtKB-KW"/>
</dbReference>
<dbReference type="InterPro" id="IPR001189">
    <property type="entry name" value="Mn/Fe_SOD"/>
</dbReference>
<sequence>MKNETCNCGLLCCETVNARNKDNQFVLASLPYAVDALEPYISKETIGFHYGKHLATYIENLNKLKTGTEFENLPLHEIVVRSNGGLFNNAAQTFNHYFYFEALQGNGESQPEGKARQLLEKSFGSVEDFKEKFTQAGATLFGSGWVWLVQNGDNVEILALGNAGNPLTEGKHPLLTLDVWEHAYYLDTQNARAKYIGNFWKLVDWEKVERRIKVQ</sequence>
<dbReference type="EC" id="1.15.1.1" evidence="2 6"/>
<feature type="binding site" evidence="5">
    <location>
        <position position="178"/>
    </location>
    <ligand>
        <name>Mn(2+)</name>
        <dbReference type="ChEBI" id="CHEBI:29035"/>
    </ligand>
</feature>
<feature type="binding site" evidence="5">
    <location>
        <position position="96"/>
    </location>
    <ligand>
        <name>Mn(2+)</name>
        <dbReference type="ChEBI" id="CHEBI:29035"/>
    </ligand>
</feature>
<evidence type="ECO:0000256" key="6">
    <source>
        <dbReference type="RuleBase" id="RU000414"/>
    </source>
</evidence>
<keyword evidence="4 6" id="KW-0560">Oxidoreductase</keyword>
<evidence type="ECO:0000256" key="3">
    <source>
        <dbReference type="ARBA" id="ARBA00022723"/>
    </source>
</evidence>
<feature type="binding site" evidence="5">
    <location>
        <position position="49"/>
    </location>
    <ligand>
        <name>Mn(2+)</name>
        <dbReference type="ChEBI" id="CHEBI:29035"/>
    </ligand>
</feature>
<comment type="similarity">
    <text evidence="1 6">Belongs to the iron/manganese superoxide dismutase family.</text>
</comment>
<evidence type="ECO:0000256" key="4">
    <source>
        <dbReference type="ARBA" id="ARBA00023002"/>
    </source>
</evidence>
<dbReference type="SUPFAM" id="SSF54719">
    <property type="entry name" value="Fe,Mn superoxide dismutase (SOD), C-terminal domain"/>
    <property type="match status" value="1"/>
</dbReference>
<protein>
    <recommendedName>
        <fullName evidence="2 6">Superoxide dismutase</fullName>
        <ecNumber evidence="2 6">1.15.1.1</ecNumber>
    </recommendedName>
</protein>
<feature type="domain" description="Manganese/iron superoxide dismutase C-terminal" evidence="8">
    <location>
        <begin position="112"/>
        <end position="211"/>
    </location>
</feature>
<evidence type="ECO:0000313" key="10">
    <source>
        <dbReference type="Proteomes" id="UP000824202"/>
    </source>
</evidence>
<evidence type="ECO:0000313" key="9">
    <source>
        <dbReference type="EMBL" id="HIX02930.1"/>
    </source>
</evidence>
<dbReference type="Pfam" id="PF00081">
    <property type="entry name" value="Sod_Fe_N"/>
    <property type="match status" value="1"/>
</dbReference>
<dbReference type="PRINTS" id="PR01703">
    <property type="entry name" value="MNSODISMTASE"/>
</dbReference>
<evidence type="ECO:0000256" key="1">
    <source>
        <dbReference type="ARBA" id="ARBA00008714"/>
    </source>
</evidence>
<proteinExistence type="inferred from homology"/>
<feature type="binding site" evidence="5">
    <location>
        <position position="182"/>
    </location>
    <ligand>
        <name>Mn(2+)</name>
        <dbReference type="ChEBI" id="CHEBI:29035"/>
    </ligand>
</feature>
<dbReference type="PROSITE" id="PS00088">
    <property type="entry name" value="SOD_MN"/>
    <property type="match status" value="1"/>
</dbReference>
<dbReference type="PANTHER" id="PTHR42769:SF3">
    <property type="entry name" value="SUPEROXIDE DISMUTASE [FE] 2, CHLOROPLASTIC"/>
    <property type="match status" value="1"/>
</dbReference>
<keyword evidence="3 5" id="KW-0479">Metal-binding</keyword>
<reference evidence="9" key="2">
    <citation type="submission" date="2021-04" db="EMBL/GenBank/DDBJ databases">
        <authorList>
            <person name="Gilroy R."/>
        </authorList>
    </citation>
    <scope>NUCLEOTIDE SEQUENCE</scope>
    <source>
        <strain evidence="9">23274</strain>
    </source>
</reference>
<reference evidence="9" key="1">
    <citation type="journal article" date="2021" name="PeerJ">
        <title>Extensive microbial diversity within the chicken gut microbiome revealed by metagenomics and culture.</title>
        <authorList>
            <person name="Gilroy R."/>
            <person name="Ravi A."/>
            <person name="Getino M."/>
            <person name="Pursley I."/>
            <person name="Horton D.L."/>
            <person name="Alikhan N.F."/>
            <person name="Baker D."/>
            <person name="Gharbi K."/>
            <person name="Hall N."/>
            <person name="Watson M."/>
            <person name="Adriaenssens E.M."/>
            <person name="Foster-Nyarko E."/>
            <person name="Jarju S."/>
            <person name="Secka A."/>
            <person name="Antonio M."/>
            <person name="Oren A."/>
            <person name="Chaudhuri R.R."/>
            <person name="La Ragione R."/>
            <person name="Hildebrand F."/>
            <person name="Pallen M.J."/>
        </authorList>
    </citation>
    <scope>NUCLEOTIDE SEQUENCE</scope>
    <source>
        <strain evidence="9">23274</strain>
    </source>
</reference>
<dbReference type="Gene3D" id="1.10.287.990">
    <property type="entry name" value="Fe,Mn superoxide dismutase (SOD) domain"/>
    <property type="match status" value="1"/>
</dbReference>
<dbReference type="InterPro" id="IPR019833">
    <property type="entry name" value="Mn/Fe_SOD_BS"/>
</dbReference>
<dbReference type="EMBL" id="DXFT01000046">
    <property type="protein sequence ID" value="HIX02930.1"/>
    <property type="molecule type" value="Genomic_DNA"/>
</dbReference>
<comment type="function">
    <text evidence="6">Destroys radicals which are normally produced within the cells and which are toxic to biological systems.</text>
</comment>
<gene>
    <name evidence="9" type="ORF">H9863_02285</name>
</gene>
<dbReference type="InterPro" id="IPR019832">
    <property type="entry name" value="Mn/Fe_SOD_C"/>
</dbReference>
<evidence type="ECO:0000256" key="2">
    <source>
        <dbReference type="ARBA" id="ARBA00012682"/>
    </source>
</evidence>
<accession>A0A9D1UYP3</accession>
<name>A0A9D1UYP3_9BACT</name>
<dbReference type="PIRSF" id="PIRSF000349">
    <property type="entry name" value="SODismutase"/>
    <property type="match status" value="1"/>
</dbReference>
<dbReference type="GO" id="GO:0004784">
    <property type="term" value="F:superoxide dismutase activity"/>
    <property type="evidence" value="ECO:0007669"/>
    <property type="project" value="UniProtKB-EC"/>
</dbReference>
<dbReference type="PANTHER" id="PTHR42769">
    <property type="entry name" value="SUPEROXIDE DISMUTASE"/>
    <property type="match status" value="1"/>
</dbReference>
<dbReference type="InterPro" id="IPR019831">
    <property type="entry name" value="Mn/Fe_SOD_N"/>
</dbReference>